<evidence type="ECO:0000256" key="1">
    <source>
        <dbReference type="SAM" id="MobiDB-lite"/>
    </source>
</evidence>
<dbReference type="InterPro" id="IPR045398">
    <property type="entry name" value="DUF6515"/>
</dbReference>
<dbReference type="HOGENOM" id="CLU_083821_0_0_3"/>
<protein>
    <submittedName>
        <fullName evidence="2">Uncharacterized protein</fullName>
    </submittedName>
</protein>
<evidence type="ECO:0000313" key="3">
    <source>
        <dbReference type="Proteomes" id="UP000008204"/>
    </source>
</evidence>
<reference evidence="3" key="1">
    <citation type="journal article" date="2011" name="MBio">
        <title>Novel metabolic attributes of the genus Cyanothece, comprising a group of unicellular nitrogen-fixing Cyanobacteria.</title>
        <authorList>
            <person name="Bandyopadhyay A."/>
            <person name="Elvitigala T."/>
            <person name="Welsh E."/>
            <person name="Stockel J."/>
            <person name="Liberton M."/>
            <person name="Min H."/>
            <person name="Sherman L.A."/>
            <person name="Pakrasi H.B."/>
        </authorList>
    </citation>
    <scope>NUCLEOTIDE SEQUENCE [LARGE SCALE GENOMIC DNA]</scope>
    <source>
        <strain evidence="3">PCC 8801</strain>
    </source>
</reference>
<dbReference type="eggNOG" id="ENOG502Z9KQ">
    <property type="taxonomic scope" value="Bacteria"/>
</dbReference>
<feature type="compositionally biased region" description="Basic and acidic residues" evidence="1">
    <location>
        <begin position="138"/>
        <end position="157"/>
    </location>
</feature>
<name>B7K010_RIPO1</name>
<feature type="compositionally biased region" description="Low complexity" evidence="1">
    <location>
        <begin position="64"/>
        <end position="82"/>
    </location>
</feature>
<evidence type="ECO:0000313" key="2">
    <source>
        <dbReference type="EMBL" id="ACK66157.1"/>
    </source>
</evidence>
<dbReference type="KEGG" id="cyp:PCC8801_2125"/>
<feature type="region of interest" description="Disordered" evidence="1">
    <location>
        <begin position="30"/>
        <end position="169"/>
    </location>
</feature>
<feature type="compositionally biased region" description="Gly residues" evidence="1">
    <location>
        <begin position="35"/>
        <end position="48"/>
    </location>
</feature>
<dbReference type="AlphaFoldDB" id="B7K010"/>
<dbReference type="STRING" id="41431.PCC8801_2125"/>
<dbReference type="OrthoDB" id="574710at2"/>
<dbReference type="Proteomes" id="UP000008204">
    <property type="component" value="Chromosome"/>
</dbReference>
<organism evidence="2 3">
    <name type="scientific">Rippkaea orientalis (strain PCC 8801 / RF-1)</name>
    <name type="common">Cyanothece sp. (strain PCC 8801)</name>
    <dbReference type="NCBI Taxonomy" id="41431"/>
    <lineage>
        <taxon>Bacteria</taxon>
        <taxon>Bacillati</taxon>
        <taxon>Cyanobacteriota</taxon>
        <taxon>Cyanophyceae</taxon>
        <taxon>Oscillatoriophycideae</taxon>
        <taxon>Chroococcales</taxon>
        <taxon>Aphanothecaceae</taxon>
        <taxon>Rippkaea</taxon>
        <taxon>Rippkaea orientalis</taxon>
    </lineage>
</organism>
<accession>B7K010</accession>
<feature type="compositionally biased region" description="Polar residues" evidence="1">
    <location>
        <begin position="83"/>
        <end position="137"/>
    </location>
</feature>
<keyword evidence="3" id="KW-1185">Reference proteome</keyword>
<proteinExistence type="predicted"/>
<dbReference type="Pfam" id="PF20125">
    <property type="entry name" value="DUF6515"/>
    <property type="match status" value="1"/>
</dbReference>
<dbReference type="EMBL" id="CP001287">
    <property type="protein sequence ID" value="ACK66157.1"/>
    <property type="molecule type" value="Genomic_DNA"/>
</dbReference>
<gene>
    <name evidence="2" type="ordered locus">PCC8801_2125</name>
</gene>
<dbReference type="RefSeq" id="WP_012595425.1">
    <property type="nucleotide sequence ID" value="NC_011726.1"/>
</dbReference>
<sequence length="313" mass="35464">MKLNSRNRLITFITILLLITVFCLEPVSAQRGRRGGGGGGSRGGGSFRGNGASPRVNRSVNLQNRGNFSRSQSGRSQNRQANLQNRQGTFDQRQQNRQGTFDQRQQNRQGTFDQRQQNRQGTFDQRQQNRQANLEQGRQNRQDNFDQRQQNRQDNFDQRQQNRQTNLDNRQDAINQRQQNRQNFIDDNYYGGRWVGGGWYGGGYYVPPGWGAWAATVGLATGLAIGASVSSPPPYYNTVYVGDSSYLYSDGVYMQPTGDAYTIVAPPTGVVVSYLPEGCTQTQVNNNLYYVCSDIYYQPFYQNGTTVYKVVNF</sequence>